<feature type="domain" description="PWWP" evidence="2">
    <location>
        <begin position="605"/>
        <end position="664"/>
    </location>
</feature>
<name>A0ABY6LH40_9ARAC</name>
<keyword evidence="4" id="KW-1185">Reference proteome</keyword>
<dbReference type="SMART" id="SM00293">
    <property type="entry name" value="PWWP"/>
    <property type="match status" value="1"/>
</dbReference>
<dbReference type="PANTHER" id="PTHR16112">
    <property type="entry name" value="METHYL-CPG BINDING PROTEIN, DROSOPHILA"/>
    <property type="match status" value="1"/>
</dbReference>
<feature type="compositionally biased region" description="Low complexity" evidence="1">
    <location>
        <begin position="120"/>
        <end position="129"/>
    </location>
</feature>
<feature type="compositionally biased region" description="Polar residues" evidence="1">
    <location>
        <begin position="230"/>
        <end position="241"/>
    </location>
</feature>
<evidence type="ECO:0000313" key="4">
    <source>
        <dbReference type="Proteomes" id="UP001235939"/>
    </source>
</evidence>
<organism evidence="3 4">
    <name type="scientific">Cordylochernes scorpioides</name>
    <dbReference type="NCBI Taxonomy" id="51811"/>
    <lineage>
        <taxon>Eukaryota</taxon>
        <taxon>Metazoa</taxon>
        <taxon>Ecdysozoa</taxon>
        <taxon>Arthropoda</taxon>
        <taxon>Chelicerata</taxon>
        <taxon>Arachnida</taxon>
        <taxon>Pseudoscorpiones</taxon>
        <taxon>Cheliferoidea</taxon>
        <taxon>Chernetidae</taxon>
        <taxon>Cordylochernes</taxon>
    </lineage>
</organism>
<evidence type="ECO:0000259" key="2">
    <source>
        <dbReference type="PROSITE" id="PS50812"/>
    </source>
</evidence>
<feature type="region of interest" description="Disordered" evidence="1">
    <location>
        <begin position="168"/>
        <end position="202"/>
    </location>
</feature>
<feature type="region of interest" description="Disordered" evidence="1">
    <location>
        <begin position="374"/>
        <end position="506"/>
    </location>
</feature>
<protein>
    <submittedName>
        <fullName evidence="3">PWWP2A</fullName>
    </submittedName>
</protein>
<dbReference type="Proteomes" id="UP001235939">
    <property type="component" value="Chromosome 17"/>
</dbReference>
<feature type="compositionally biased region" description="Basic residues" evidence="1">
    <location>
        <begin position="419"/>
        <end position="428"/>
    </location>
</feature>
<feature type="region of interest" description="Disordered" evidence="1">
    <location>
        <begin position="546"/>
        <end position="566"/>
    </location>
</feature>
<dbReference type="SUPFAM" id="SSF63748">
    <property type="entry name" value="Tudor/PWWP/MBT"/>
    <property type="match status" value="1"/>
</dbReference>
<feature type="compositionally biased region" description="Low complexity" evidence="1">
    <location>
        <begin position="280"/>
        <end position="291"/>
    </location>
</feature>
<feature type="region of interest" description="Disordered" evidence="1">
    <location>
        <begin position="101"/>
        <end position="137"/>
    </location>
</feature>
<dbReference type="Gene3D" id="2.30.30.140">
    <property type="match status" value="1"/>
</dbReference>
<feature type="compositionally biased region" description="Low complexity" evidence="1">
    <location>
        <begin position="441"/>
        <end position="454"/>
    </location>
</feature>
<feature type="compositionally biased region" description="Gly residues" evidence="1">
    <location>
        <begin position="101"/>
        <end position="119"/>
    </location>
</feature>
<dbReference type="EMBL" id="CP092879">
    <property type="protein sequence ID" value="UYV79198.1"/>
    <property type="molecule type" value="Genomic_DNA"/>
</dbReference>
<dbReference type="CDD" id="cd20140">
    <property type="entry name" value="PWWP_PWWP2"/>
    <property type="match status" value="1"/>
</dbReference>
<dbReference type="InterPro" id="IPR000313">
    <property type="entry name" value="PWWP_dom"/>
</dbReference>
<feature type="compositionally biased region" description="Pro residues" evidence="1">
    <location>
        <begin position="314"/>
        <end position="338"/>
    </location>
</feature>
<evidence type="ECO:0000256" key="1">
    <source>
        <dbReference type="SAM" id="MobiDB-lite"/>
    </source>
</evidence>
<dbReference type="PROSITE" id="PS50812">
    <property type="entry name" value="PWWP"/>
    <property type="match status" value="1"/>
</dbReference>
<evidence type="ECO:0000313" key="3">
    <source>
        <dbReference type="EMBL" id="UYV79198.1"/>
    </source>
</evidence>
<reference evidence="3 4" key="1">
    <citation type="submission" date="2022-01" db="EMBL/GenBank/DDBJ databases">
        <title>A chromosomal length assembly of Cordylochernes scorpioides.</title>
        <authorList>
            <person name="Zeh D."/>
            <person name="Zeh J."/>
        </authorList>
    </citation>
    <scope>NUCLEOTIDE SEQUENCE [LARGE SCALE GENOMIC DNA]</scope>
    <source>
        <strain evidence="3">IN4F17</strain>
        <tissue evidence="3">Whole Body</tissue>
    </source>
</reference>
<dbReference type="Pfam" id="PF00855">
    <property type="entry name" value="PWWP"/>
    <property type="match status" value="1"/>
</dbReference>
<accession>A0ABY6LH40</accession>
<proteinExistence type="predicted"/>
<feature type="region of interest" description="Disordered" evidence="1">
    <location>
        <begin position="56"/>
        <end position="77"/>
    </location>
</feature>
<dbReference type="PANTHER" id="PTHR16112:SF22">
    <property type="entry name" value="PWWP DOMAIN-CONTAINING 2B"/>
    <property type="match status" value="1"/>
</dbReference>
<sequence>MVGRSRRLLLLNCAYGVVPPHSNWPRDPALPPAAEKTPENAIEDKFHAVRQRHTYFQEPPPPRKAGVNKSTRTRDQNVRMRRLRPRQVLCYRCRAFCTGEASGGGGGGGGGAATKGASGGKAQQQTTTTPPTPATRIHNTRHSIAANSKPAVSSSVDGCDSVTSTTAAAATSKTDEAPPSTTAATTYSDSTSPPPAVSSSTVLSKALSSPPLKMAKVSLQKIQVADLKSETASIPDSMTPPSSRPKSDGEYQAVVTSSNEQPSGRLVLRKRVANNSGNESSTSSSSTASSARKQRKVPPSGGKRAANKAAVPPLVLPPPPSAPAQPPPVPVVAPPQAPAPTSTNPTPPPPPATEVTSLKVVNKTSPVIKISFANPQGKESILKIPPRAQSLTSSDNEEDSTWPSVKEDSLASKDASAKAAKKALKKAKKDAQRKLVLNLRSPSNHSLPSAPSSPAQQGTKSRHHHKHKLKRKRKHREDVHEQQEHPHKKLYSPSHGLAQGENSENESVACLPNNENRYSRKKVSICLKRLNAKAYAKSSPKYVVRDTPLGLPSPESDEASDCDDVPDFPKHEPGSISGKLKPLTMRFSSTEVKRCVLENGRDVTIGDVVWGKVQGFPWWPGKVLALTECQRDNSSLSQQAHVSWFGSTTSSYMPCSRLVSFLDEFKVRYNRKKRGSYREAIRQATLEVEAQKGVPVQLPAELGCLLAAT</sequence>
<feature type="region of interest" description="Disordered" evidence="1">
    <location>
        <begin position="230"/>
        <end position="355"/>
    </location>
</feature>
<gene>
    <name evidence="3" type="ORF">LAZ67_17001477</name>
</gene>
<feature type="compositionally biased region" description="Basic residues" evidence="1">
    <location>
        <begin position="460"/>
        <end position="475"/>
    </location>
</feature>
<feature type="compositionally biased region" description="Basic and acidic residues" evidence="1">
    <location>
        <begin position="476"/>
        <end position="485"/>
    </location>
</feature>
<feature type="compositionally biased region" description="Acidic residues" evidence="1">
    <location>
        <begin position="555"/>
        <end position="566"/>
    </location>
</feature>